<organism evidence="2 3">
    <name type="scientific">Streblomastix strix</name>
    <dbReference type="NCBI Taxonomy" id="222440"/>
    <lineage>
        <taxon>Eukaryota</taxon>
        <taxon>Metamonada</taxon>
        <taxon>Preaxostyla</taxon>
        <taxon>Oxymonadida</taxon>
        <taxon>Streblomastigidae</taxon>
        <taxon>Streblomastix</taxon>
    </lineage>
</organism>
<proteinExistence type="predicted"/>
<dbReference type="SUPFAM" id="SSF143791">
    <property type="entry name" value="DUSP-like"/>
    <property type="match status" value="1"/>
</dbReference>
<dbReference type="EMBL" id="SNRW01003675">
    <property type="protein sequence ID" value="KAA6389208.1"/>
    <property type="molecule type" value="Genomic_DNA"/>
</dbReference>
<dbReference type="InterPro" id="IPR006615">
    <property type="entry name" value="Pept_C19_DUSP"/>
</dbReference>
<evidence type="ECO:0000313" key="2">
    <source>
        <dbReference type="EMBL" id="KAA6389208.1"/>
    </source>
</evidence>
<dbReference type="InterPro" id="IPR035927">
    <property type="entry name" value="DUSP-like_sf"/>
</dbReference>
<evidence type="ECO:0000259" key="1">
    <source>
        <dbReference type="PROSITE" id="PS51283"/>
    </source>
</evidence>
<gene>
    <name evidence="2" type="ORF">EZS28_015264</name>
</gene>
<dbReference type="AlphaFoldDB" id="A0A5J4W2Z9"/>
<dbReference type="Gene3D" id="3.30.2230.10">
    <property type="entry name" value="DUSP-like"/>
    <property type="match status" value="1"/>
</dbReference>
<feature type="domain" description="DUSP" evidence="1">
    <location>
        <begin position="8"/>
        <end position="102"/>
    </location>
</feature>
<sequence>MSTKNFFKSLSREEQVIELDKELAKDLIQGQRMCLLSLDWIEQFRSGEKDITIDNSSIVETRGERLKPNMKENVDFQSVSEQFYEQLKEQFGGGPKITRLIQKLLIGRDICKLKRVILCM</sequence>
<protein>
    <recommendedName>
        <fullName evidence="1">DUSP domain-containing protein</fullName>
    </recommendedName>
</protein>
<dbReference type="PROSITE" id="PS51283">
    <property type="entry name" value="DUSP"/>
    <property type="match status" value="1"/>
</dbReference>
<dbReference type="Pfam" id="PF06337">
    <property type="entry name" value="DUSP"/>
    <property type="match status" value="1"/>
</dbReference>
<dbReference type="Proteomes" id="UP000324800">
    <property type="component" value="Unassembled WGS sequence"/>
</dbReference>
<comment type="caution">
    <text evidence="2">The sequence shown here is derived from an EMBL/GenBank/DDBJ whole genome shotgun (WGS) entry which is preliminary data.</text>
</comment>
<reference evidence="2 3" key="1">
    <citation type="submission" date="2019-03" db="EMBL/GenBank/DDBJ databases">
        <title>Single cell metagenomics reveals metabolic interactions within the superorganism composed of flagellate Streblomastix strix and complex community of Bacteroidetes bacteria on its surface.</title>
        <authorList>
            <person name="Treitli S.C."/>
            <person name="Kolisko M."/>
            <person name="Husnik F."/>
            <person name="Keeling P."/>
            <person name="Hampl V."/>
        </authorList>
    </citation>
    <scope>NUCLEOTIDE SEQUENCE [LARGE SCALE GENOMIC DNA]</scope>
    <source>
        <strain evidence="2">ST1C</strain>
    </source>
</reference>
<evidence type="ECO:0000313" key="3">
    <source>
        <dbReference type="Proteomes" id="UP000324800"/>
    </source>
</evidence>
<accession>A0A5J4W2Z9</accession>
<name>A0A5J4W2Z9_9EUKA</name>
<dbReference type="GO" id="GO:0004843">
    <property type="term" value="F:cysteine-type deubiquitinase activity"/>
    <property type="evidence" value="ECO:0007669"/>
    <property type="project" value="InterPro"/>
</dbReference>